<evidence type="ECO:0008006" key="4">
    <source>
        <dbReference type="Google" id="ProtNLM"/>
    </source>
</evidence>
<reference evidence="2 3" key="1">
    <citation type="submission" date="2021-06" db="EMBL/GenBank/DDBJ databases">
        <title>Caerostris darwini draft genome.</title>
        <authorList>
            <person name="Kono N."/>
            <person name="Arakawa K."/>
        </authorList>
    </citation>
    <scope>NUCLEOTIDE SEQUENCE [LARGE SCALE GENOMIC DNA]</scope>
</reference>
<keyword evidence="1" id="KW-0812">Transmembrane</keyword>
<gene>
    <name evidence="2" type="ORF">CDAR_469501</name>
</gene>
<comment type="caution">
    <text evidence="2">The sequence shown here is derived from an EMBL/GenBank/DDBJ whole genome shotgun (WGS) entry which is preliminary data.</text>
</comment>
<feature type="transmembrane region" description="Helical" evidence="1">
    <location>
        <begin position="32"/>
        <end position="54"/>
    </location>
</feature>
<keyword evidence="1" id="KW-0472">Membrane</keyword>
<evidence type="ECO:0000256" key="1">
    <source>
        <dbReference type="SAM" id="Phobius"/>
    </source>
</evidence>
<proteinExistence type="predicted"/>
<name>A0AAV4QZU1_9ARAC</name>
<dbReference type="AlphaFoldDB" id="A0AAV4QZU1"/>
<feature type="transmembrane region" description="Helical" evidence="1">
    <location>
        <begin position="266"/>
        <end position="282"/>
    </location>
</feature>
<feature type="transmembrane region" description="Helical" evidence="1">
    <location>
        <begin position="194"/>
        <end position="215"/>
    </location>
</feature>
<dbReference type="Proteomes" id="UP001054837">
    <property type="component" value="Unassembled WGS sequence"/>
</dbReference>
<keyword evidence="3" id="KW-1185">Reference proteome</keyword>
<accession>A0AAV4QZU1</accession>
<feature type="transmembrane region" description="Helical" evidence="1">
    <location>
        <begin position="156"/>
        <end position="179"/>
    </location>
</feature>
<feature type="transmembrane region" description="Helical" evidence="1">
    <location>
        <begin position="90"/>
        <end position="114"/>
    </location>
</feature>
<dbReference type="EMBL" id="BPLQ01005287">
    <property type="protein sequence ID" value="GIY13821.1"/>
    <property type="molecule type" value="Genomic_DNA"/>
</dbReference>
<keyword evidence="1" id="KW-1133">Transmembrane helix</keyword>
<evidence type="ECO:0000313" key="2">
    <source>
        <dbReference type="EMBL" id="GIY13821.1"/>
    </source>
</evidence>
<evidence type="ECO:0000313" key="3">
    <source>
        <dbReference type="Proteomes" id="UP001054837"/>
    </source>
</evidence>
<sequence>MFHKRKVIRKLLTRLPTNNPSKKKKGFFLFKVQFWIDALIISSFTNPIISIILIKDVEGETLVKIAAVHFGNAITQWMNEIGILKAMFTINYFCACFFPNVLMNLFTGLSCYFFHNFREAISGCTKSLCQGTENIEKMYQIYMHVLMLADAVENEFGHLFLLVTADGCLQAFTGISYFMGLETGWTTPPHSHVFILYSITYIFNWTFFIVIAGEVHEQDAVFKKSIALNVLKCPENLKKRQLNLLNSLKLKIAISAWGYFDFNRSLIMVAIGAVLTYSILVTQL</sequence>
<protein>
    <recommendedName>
        <fullName evidence="4">Gustatory receptor</fullName>
    </recommendedName>
</protein>
<organism evidence="2 3">
    <name type="scientific">Caerostris darwini</name>
    <dbReference type="NCBI Taxonomy" id="1538125"/>
    <lineage>
        <taxon>Eukaryota</taxon>
        <taxon>Metazoa</taxon>
        <taxon>Ecdysozoa</taxon>
        <taxon>Arthropoda</taxon>
        <taxon>Chelicerata</taxon>
        <taxon>Arachnida</taxon>
        <taxon>Araneae</taxon>
        <taxon>Araneomorphae</taxon>
        <taxon>Entelegynae</taxon>
        <taxon>Araneoidea</taxon>
        <taxon>Araneidae</taxon>
        <taxon>Caerostris</taxon>
    </lineage>
</organism>